<gene>
    <name evidence="1" type="ORF">ISS97_17375</name>
</gene>
<accession>A0ABW8K836</accession>
<dbReference type="Proteomes" id="UP001620408">
    <property type="component" value="Unassembled WGS sequence"/>
</dbReference>
<dbReference type="EMBL" id="JADIKD010000012">
    <property type="protein sequence ID" value="MFK2919045.1"/>
    <property type="molecule type" value="Genomic_DNA"/>
</dbReference>
<keyword evidence="2" id="KW-1185">Reference proteome</keyword>
<proteinExistence type="predicted"/>
<sequence>MSITSYLLDSDAAKCMCQYGLMQDLATALSVTLSDFYILSQLRYQLRLGTPTKALEKLGTAEAVQQAQLLVSSAAEVVVLTESANYLLLQGTPDIDGGELALFAALCDQPNSGLITGDKRSLVALCKVEGLGATLSWAHIMCTEETIRRLIKHFGWQYISDRIRAQPDVNIGLSLIFGRSSPASEQAIHEGLDSHINALAIDTGGKYITASFTGQTA</sequence>
<comment type="caution">
    <text evidence="1">The sequence shown here is derived from an EMBL/GenBank/DDBJ whole genome shotgun (WGS) entry which is preliminary data.</text>
</comment>
<evidence type="ECO:0000313" key="1">
    <source>
        <dbReference type="EMBL" id="MFK2919045.1"/>
    </source>
</evidence>
<reference evidence="1 2" key="1">
    <citation type="submission" date="2020-10" db="EMBL/GenBank/DDBJ databases">
        <title>Phylogeny of dyella-like bacteria.</title>
        <authorList>
            <person name="Fu J."/>
        </authorList>
    </citation>
    <scope>NUCLEOTIDE SEQUENCE [LARGE SCALE GENOMIC DNA]</scope>
    <source>
        <strain evidence="1 2">BB4</strain>
    </source>
</reference>
<protein>
    <recommendedName>
        <fullName evidence="3">PIN domain-containing protein</fullName>
    </recommendedName>
</protein>
<dbReference type="RefSeq" id="WP_379983328.1">
    <property type="nucleotide sequence ID" value="NZ_JADIKD010000012.1"/>
</dbReference>
<evidence type="ECO:0000313" key="2">
    <source>
        <dbReference type="Proteomes" id="UP001620408"/>
    </source>
</evidence>
<evidence type="ECO:0008006" key="3">
    <source>
        <dbReference type="Google" id="ProtNLM"/>
    </source>
</evidence>
<name>A0ABW8K836_9GAMM</name>
<organism evidence="1 2">
    <name type="scientific">Dyella koreensis</name>
    <dbReference type="NCBI Taxonomy" id="311235"/>
    <lineage>
        <taxon>Bacteria</taxon>
        <taxon>Pseudomonadati</taxon>
        <taxon>Pseudomonadota</taxon>
        <taxon>Gammaproteobacteria</taxon>
        <taxon>Lysobacterales</taxon>
        <taxon>Rhodanobacteraceae</taxon>
        <taxon>Dyella</taxon>
    </lineage>
</organism>